<accession>A0A8S0T1R3</accession>
<evidence type="ECO:0000256" key="1">
    <source>
        <dbReference type="SAM" id="Phobius"/>
    </source>
</evidence>
<dbReference type="Proteomes" id="UP000594638">
    <property type="component" value="Unassembled WGS sequence"/>
</dbReference>
<reference evidence="2 3" key="1">
    <citation type="submission" date="2019-12" db="EMBL/GenBank/DDBJ databases">
        <authorList>
            <person name="Alioto T."/>
            <person name="Alioto T."/>
            <person name="Gomez Garrido J."/>
        </authorList>
    </citation>
    <scope>NUCLEOTIDE SEQUENCE [LARGE SCALE GENOMIC DNA]</scope>
</reference>
<keyword evidence="1" id="KW-0812">Transmembrane</keyword>
<feature type="transmembrane region" description="Helical" evidence="1">
    <location>
        <begin position="41"/>
        <end position="63"/>
    </location>
</feature>
<keyword evidence="1" id="KW-0472">Membrane</keyword>
<dbReference type="EMBL" id="CACTIH010005592">
    <property type="protein sequence ID" value="CAA2998409.1"/>
    <property type="molecule type" value="Genomic_DNA"/>
</dbReference>
<gene>
    <name evidence="2" type="ORF">OLEA9_A051567</name>
</gene>
<comment type="caution">
    <text evidence="2">The sequence shown here is derived from an EMBL/GenBank/DDBJ whole genome shotgun (WGS) entry which is preliminary data.</text>
</comment>
<proteinExistence type="predicted"/>
<name>A0A8S0T1R3_OLEEU</name>
<organism evidence="2 3">
    <name type="scientific">Olea europaea subsp. europaea</name>
    <dbReference type="NCBI Taxonomy" id="158383"/>
    <lineage>
        <taxon>Eukaryota</taxon>
        <taxon>Viridiplantae</taxon>
        <taxon>Streptophyta</taxon>
        <taxon>Embryophyta</taxon>
        <taxon>Tracheophyta</taxon>
        <taxon>Spermatophyta</taxon>
        <taxon>Magnoliopsida</taxon>
        <taxon>eudicotyledons</taxon>
        <taxon>Gunneridae</taxon>
        <taxon>Pentapetalae</taxon>
        <taxon>asterids</taxon>
        <taxon>lamiids</taxon>
        <taxon>Lamiales</taxon>
        <taxon>Oleaceae</taxon>
        <taxon>Oleeae</taxon>
        <taxon>Olea</taxon>
    </lineage>
</organism>
<sequence>MADLRKIKATDEHWIREPNLGVADGLLQIFGMSVPKSNLGLAFSGTWIFFGGLLFYTVLYGYLR</sequence>
<keyword evidence="3" id="KW-1185">Reference proteome</keyword>
<evidence type="ECO:0000313" key="2">
    <source>
        <dbReference type="EMBL" id="CAA2998409.1"/>
    </source>
</evidence>
<evidence type="ECO:0000313" key="3">
    <source>
        <dbReference type="Proteomes" id="UP000594638"/>
    </source>
</evidence>
<protein>
    <submittedName>
        <fullName evidence="2">Uncharacterized protein</fullName>
    </submittedName>
</protein>
<keyword evidence="1" id="KW-1133">Transmembrane helix</keyword>
<dbReference type="Gramene" id="OE9A051567T1">
    <property type="protein sequence ID" value="OE9A051567C1"/>
    <property type="gene ID" value="OE9A051567"/>
</dbReference>
<dbReference type="AlphaFoldDB" id="A0A8S0T1R3"/>